<evidence type="ECO:0000256" key="5">
    <source>
        <dbReference type="ARBA" id="ARBA00023136"/>
    </source>
</evidence>
<dbReference type="GO" id="GO:0005743">
    <property type="term" value="C:mitochondrial inner membrane"/>
    <property type="evidence" value="ECO:0007669"/>
    <property type="project" value="TreeGrafter"/>
</dbReference>
<feature type="transmembrane region" description="Helical" evidence="6">
    <location>
        <begin position="257"/>
        <end position="273"/>
    </location>
</feature>
<name>A0AA39GMU9_SARSR</name>
<evidence type="ECO:0000313" key="8">
    <source>
        <dbReference type="Proteomes" id="UP001175261"/>
    </source>
</evidence>
<evidence type="ECO:0000256" key="1">
    <source>
        <dbReference type="ARBA" id="ARBA00004141"/>
    </source>
</evidence>
<protein>
    <recommendedName>
        <fullName evidence="9">Mitochondrial export translocase Oxa2</fullName>
    </recommendedName>
</protein>
<reference evidence="7" key="1">
    <citation type="submission" date="2022-10" db="EMBL/GenBank/DDBJ databases">
        <title>Determination and structural analysis of whole genome sequence of Sarocladium strictum F4-1.</title>
        <authorList>
            <person name="Hu L."/>
            <person name="Jiang Y."/>
        </authorList>
    </citation>
    <scope>NUCLEOTIDE SEQUENCE</scope>
    <source>
        <strain evidence="7">F4-1</strain>
    </source>
</reference>
<dbReference type="GO" id="GO:0032979">
    <property type="term" value="P:protein insertion into mitochondrial inner membrane from matrix"/>
    <property type="evidence" value="ECO:0007669"/>
    <property type="project" value="TreeGrafter"/>
</dbReference>
<comment type="caution">
    <text evidence="7">The sequence shown here is derived from an EMBL/GenBank/DDBJ whole genome shotgun (WGS) entry which is preliminary data.</text>
</comment>
<evidence type="ECO:0008006" key="9">
    <source>
        <dbReference type="Google" id="ProtNLM"/>
    </source>
</evidence>
<dbReference type="AlphaFoldDB" id="A0AA39GMU9"/>
<keyword evidence="8" id="KW-1185">Reference proteome</keyword>
<evidence type="ECO:0000256" key="3">
    <source>
        <dbReference type="ARBA" id="ARBA00022692"/>
    </source>
</evidence>
<accession>A0AA39GMU9</accession>
<evidence type="ECO:0000256" key="2">
    <source>
        <dbReference type="ARBA" id="ARBA00009877"/>
    </source>
</evidence>
<evidence type="ECO:0000256" key="4">
    <source>
        <dbReference type="ARBA" id="ARBA00022989"/>
    </source>
</evidence>
<proteinExistence type="inferred from homology"/>
<dbReference type="PANTHER" id="PTHR12428:SF65">
    <property type="entry name" value="CYTOCHROME C OXIDASE ASSEMBLY PROTEIN COX18, MITOCHONDRIAL"/>
    <property type="match status" value="1"/>
</dbReference>
<comment type="similarity">
    <text evidence="2">Belongs to the OXA1/ALB3/YidC family.</text>
</comment>
<sequence>MFAPSRRRLVRPALSARRHVLVSSGQTVRHNSTILNGLGSCVAATAESLSAVHTAGLPWYIVLPLVATSLNFTIRLPAQWFGRYYRLRRAETRPLKSAWMANAIRVNMMKNQGKASLSPDLLRPMRETRRINKDFGVSAWKSWGAALGPMVPFVLVSEAVRRLADSPMTWLGRKLGLDRFLDLVEPGTSSLTDHSLSEGGLLWFTDLMAADPYGGLPLICALTLGWSSWTRLSADRLRELLSVDDRSMNSLQRARNALGRVLLVIPLFPLLFWNLPSAIFLYWAPTFLFNSINDTLLKRWLPDREPRYSIEGKKKPTKITLPYVNIEGYEVPKKQGSSIARSRQPDARS</sequence>
<evidence type="ECO:0000313" key="7">
    <source>
        <dbReference type="EMBL" id="KAK0389879.1"/>
    </source>
</evidence>
<gene>
    <name evidence="7" type="ORF">NLU13_3452</name>
</gene>
<dbReference type="InterPro" id="IPR001708">
    <property type="entry name" value="YidC/ALB3/OXA1/COX18"/>
</dbReference>
<dbReference type="Proteomes" id="UP001175261">
    <property type="component" value="Unassembled WGS sequence"/>
</dbReference>
<comment type="subcellular location">
    <subcellularLocation>
        <location evidence="1">Membrane</location>
        <topology evidence="1">Multi-pass membrane protein</topology>
    </subcellularLocation>
</comment>
<evidence type="ECO:0000256" key="6">
    <source>
        <dbReference type="SAM" id="Phobius"/>
    </source>
</evidence>
<dbReference type="GO" id="GO:0032977">
    <property type="term" value="F:membrane insertase activity"/>
    <property type="evidence" value="ECO:0007669"/>
    <property type="project" value="InterPro"/>
</dbReference>
<dbReference type="GO" id="GO:0033617">
    <property type="term" value="P:mitochondrial respiratory chain complex IV assembly"/>
    <property type="evidence" value="ECO:0007669"/>
    <property type="project" value="TreeGrafter"/>
</dbReference>
<keyword evidence="4 6" id="KW-1133">Transmembrane helix</keyword>
<keyword evidence="5 6" id="KW-0472">Membrane</keyword>
<dbReference type="PANTHER" id="PTHR12428">
    <property type="entry name" value="OXA1"/>
    <property type="match status" value="1"/>
</dbReference>
<organism evidence="7 8">
    <name type="scientific">Sarocladium strictum</name>
    <name type="common">Black bundle disease fungus</name>
    <name type="synonym">Acremonium strictum</name>
    <dbReference type="NCBI Taxonomy" id="5046"/>
    <lineage>
        <taxon>Eukaryota</taxon>
        <taxon>Fungi</taxon>
        <taxon>Dikarya</taxon>
        <taxon>Ascomycota</taxon>
        <taxon>Pezizomycotina</taxon>
        <taxon>Sordariomycetes</taxon>
        <taxon>Hypocreomycetidae</taxon>
        <taxon>Hypocreales</taxon>
        <taxon>Sarocladiaceae</taxon>
        <taxon>Sarocladium</taxon>
    </lineage>
</organism>
<dbReference type="EMBL" id="JAPDFR010000002">
    <property type="protein sequence ID" value="KAK0389879.1"/>
    <property type="molecule type" value="Genomic_DNA"/>
</dbReference>
<keyword evidence="3 6" id="KW-0812">Transmembrane</keyword>